<name>A0ABV2DAU8_9HYPH</name>
<keyword evidence="6" id="KW-1185">Reference proteome</keyword>
<dbReference type="PROSITE" id="PS00041">
    <property type="entry name" value="HTH_ARAC_FAMILY_1"/>
    <property type="match status" value="1"/>
</dbReference>
<reference evidence="5 6" key="1">
    <citation type="submission" date="2024-06" db="EMBL/GenBank/DDBJ databases">
        <authorList>
            <person name="Kim D.-U."/>
        </authorList>
    </citation>
    <scope>NUCLEOTIDE SEQUENCE [LARGE SCALE GENOMIC DNA]</scope>
    <source>
        <strain evidence="5 6">KACC15460</strain>
    </source>
</reference>
<sequence>MTDTSVEDAPRTIAFLLVHRFPMFSLASAVDTMRTANHTVGRQFYRWITISFDGQPVMASNGMKLNVDYSLETVPSSDIAFVCAGTAIDFPEKAAVISALRRWGRRGSSLGALTLGSHVLAEAGQLEGHRCTIHWENRAGFQEKFPDIECTGNVYEIDRKRYTSAGGTTSMDLFLEIIRRDLGTVIANEVAGQFQHERVRSPSDRQRVGPGRDLASKSVALRRVIELMADNLEKPLSVVQLAKEGGLSVRQLERLFSSQVSMTPGRYYITLRLERARALLRQTPLSIFSVALATGFASQSYFAQSYRLQFGCLPSSERRPEQ</sequence>
<dbReference type="InterPro" id="IPR002818">
    <property type="entry name" value="DJ-1/PfpI"/>
</dbReference>
<evidence type="ECO:0000313" key="5">
    <source>
        <dbReference type="EMBL" id="MET2827087.1"/>
    </source>
</evidence>
<dbReference type="InterPro" id="IPR052158">
    <property type="entry name" value="INH-QAR"/>
</dbReference>
<dbReference type="InterPro" id="IPR018060">
    <property type="entry name" value="HTH_AraC"/>
</dbReference>
<dbReference type="EMBL" id="JBEWSZ010000001">
    <property type="protein sequence ID" value="MET2827087.1"/>
    <property type="molecule type" value="Genomic_DNA"/>
</dbReference>
<dbReference type="Proteomes" id="UP001548832">
    <property type="component" value="Unassembled WGS sequence"/>
</dbReference>
<keyword evidence="1" id="KW-0805">Transcription regulation</keyword>
<dbReference type="Gene3D" id="3.40.50.880">
    <property type="match status" value="1"/>
</dbReference>
<feature type="domain" description="HTH araC/xylS-type" evidence="4">
    <location>
        <begin position="222"/>
        <end position="320"/>
    </location>
</feature>
<accession>A0ABV2DAU8</accession>
<evidence type="ECO:0000313" key="6">
    <source>
        <dbReference type="Proteomes" id="UP001548832"/>
    </source>
</evidence>
<dbReference type="CDD" id="cd03136">
    <property type="entry name" value="GATase1_AraC_ArgR_like"/>
    <property type="match status" value="1"/>
</dbReference>
<dbReference type="PANTHER" id="PTHR43130:SF3">
    <property type="entry name" value="HTH-TYPE TRANSCRIPTIONAL REGULATOR RV1931C"/>
    <property type="match status" value="1"/>
</dbReference>
<dbReference type="SMART" id="SM00342">
    <property type="entry name" value="HTH_ARAC"/>
    <property type="match status" value="1"/>
</dbReference>
<keyword evidence="2" id="KW-0238">DNA-binding</keyword>
<dbReference type="SUPFAM" id="SSF46689">
    <property type="entry name" value="Homeodomain-like"/>
    <property type="match status" value="2"/>
</dbReference>
<dbReference type="InterPro" id="IPR018062">
    <property type="entry name" value="HTH_AraC-typ_CS"/>
</dbReference>
<evidence type="ECO:0000256" key="3">
    <source>
        <dbReference type="ARBA" id="ARBA00023163"/>
    </source>
</evidence>
<organism evidence="5 6">
    <name type="scientific">Mesorhizobium shangrilense</name>
    <dbReference type="NCBI Taxonomy" id="460060"/>
    <lineage>
        <taxon>Bacteria</taxon>
        <taxon>Pseudomonadati</taxon>
        <taxon>Pseudomonadota</taxon>
        <taxon>Alphaproteobacteria</taxon>
        <taxon>Hyphomicrobiales</taxon>
        <taxon>Phyllobacteriaceae</taxon>
        <taxon>Mesorhizobium</taxon>
    </lineage>
</organism>
<dbReference type="Gene3D" id="1.10.10.60">
    <property type="entry name" value="Homeodomain-like"/>
    <property type="match status" value="1"/>
</dbReference>
<comment type="caution">
    <text evidence="5">The sequence shown here is derived from an EMBL/GenBank/DDBJ whole genome shotgun (WGS) entry which is preliminary data.</text>
</comment>
<evidence type="ECO:0000256" key="2">
    <source>
        <dbReference type="ARBA" id="ARBA00023125"/>
    </source>
</evidence>
<dbReference type="PANTHER" id="PTHR43130">
    <property type="entry name" value="ARAC-FAMILY TRANSCRIPTIONAL REGULATOR"/>
    <property type="match status" value="1"/>
</dbReference>
<dbReference type="InterPro" id="IPR009057">
    <property type="entry name" value="Homeodomain-like_sf"/>
</dbReference>
<keyword evidence="3" id="KW-0804">Transcription</keyword>
<evidence type="ECO:0000256" key="1">
    <source>
        <dbReference type="ARBA" id="ARBA00023015"/>
    </source>
</evidence>
<dbReference type="PROSITE" id="PS01124">
    <property type="entry name" value="HTH_ARAC_FAMILY_2"/>
    <property type="match status" value="1"/>
</dbReference>
<evidence type="ECO:0000259" key="4">
    <source>
        <dbReference type="PROSITE" id="PS01124"/>
    </source>
</evidence>
<dbReference type="Pfam" id="PF12833">
    <property type="entry name" value="HTH_18"/>
    <property type="match status" value="1"/>
</dbReference>
<gene>
    <name evidence="5" type="ORF">ABVQ20_08880</name>
</gene>
<dbReference type="RefSeq" id="WP_354459137.1">
    <property type="nucleotide sequence ID" value="NZ_JBEWSZ010000001.1"/>
</dbReference>
<proteinExistence type="predicted"/>
<dbReference type="Pfam" id="PF01965">
    <property type="entry name" value="DJ-1_PfpI"/>
    <property type="match status" value="1"/>
</dbReference>
<protein>
    <submittedName>
        <fullName evidence="5">GlxA family transcriptional regulator</fullName>
    </submittedName>
</protein>
<dbReference type="SUPFAM" id="SSF52317">
    <property type="entry name" value="Class I glutamine amidotransferase-like"/>
    <property type="match status" value="1"/>
</dbReference>
<dbReference type="InterPro" id="IPR029062">
    <property type="entry name" value="Class_I_gatase-like"/>
</dbReference>